<dbReference type="RefSeq" id="WP_159323014.1">
    <property type="nucleotide sequence ID" value="NZ_CP053790.1"/>
</dbReference>
<dbReference type="EMBL" id="JAGQEX010000008">
    <property type="protein sequence ID" value="MDV5976831.1"/>
    <property type="molecule type" value="Genomic_DNA"/>
</dbReference>
<dbReference type="Proteomes" id="UP001186118">
    <property type="component" value="Unassembled WGS sequence"/>
</dbReference>
<accession>A0AAE4TRI7</accession>
<proteinExistence type="predicted"/>
<gene>
    <name evidence="1" type="primary">mobC</name>
    <name evidence="1" type="ORF">KB584_05035</name>
</gene>
<sequence length="119" mass="14073">MKTENDNRSRPILKRFFVNEEEEQLIEEQKKRAGLDNFSTFARLMLTTGQVKVVHFEEVIALRKELNRIGVNINQIAKMVNTDEVVTVESVTYLNHQLELIEQHFTKLLEVMKKESRER</sequence>
<protein>
    <submittedName>
        <fullName evidence="1">Plasmid mobilization relaxosome protein MobC</fullName>
    </submittedName>
</protein>
<evidence type="ECO:0000313" key="2">
    <source>
        <dbReference type="Proteomes" id="UP001186118"/>
    </source>
</evidence>
<reference evidence="1" key="1">
    <citation type="submission" date="2021-04" db="EMBL/GenBank/DDBJ databases">
        <title>Draft genomes of 20 S. canis strains.</title>
        <authorList>
            <person name="Pagnossin D."/>
            <person name="Weir W."/>
            <person name="Smith A."/>
            <person name="Ure R."/>
            <person name="Oravcova K."/>
        </authorList>
    </citation>
    <scope>NUCLEOTIDE SEQUENCE</scope>
    <source>
        <strain evidence="1">284</strain>
    </source>
</reference>
<organism evidence="1 2">
    <name type="scientific">Streptococcus canis</name>
    <dbReference type="NCBI Taxonomy" id="1329"/>
    <lineage>
        <taxon>Bacteria</taxon>
        <taxon>Bacillati</taxon>
        <taxon>Bacillota</taxon>
        <taxon>Bacilli</taxon>
        <taxon>Lactobacillales</taxon>
        <taxon>Streptococcaceae</taxon>
        <taxon>Streptococcus</taxon>
    </lineage>
</organism>
<dbReference type="InterPro" id="IPR053842">
    <property type="entry name" value="NikA-like"/>
</dbReference>
<name>A0AAE4TRI7_STRCB</name>
<dbReference type="Pfam" id="PF21983">
    <property type="entry name" value="NikA-like"/>
    <property type="match status" value="1"/>
</dbReference>
<comment type="caution">
    <text evidence="1">The sequence shown here is derived from an EMBL/GenBank/DDBJ whole genome shotgun (WGS) entry which is preliminary data.</text>
</comment>
<dbReference type="AlphaFoldDB" id="A0AAE4TRI7"/>
<evidence type="ECO:0000313" key="1">
    <source>
        <dbReference type="EMBL" id="MDV5976831.1"/>
    </source>
</evidence>